<dbReference type="RefSeq" id="WP_345519477.1">
    <property type="nucleotide sequence ID" value="NZ_BAABKM010000002.1"/>
</dbReference>
<keyword evidence="3 5" id="KW-0067">ATP-binding</keyword>
<keyword evidence="1" id="KW-0813">Transport</keyword>
<dbReference type="Gene3D" id="3.40.50.300">
    <property type="entry name" value="P-loop containing nucleotide triphosphate hydrolases"/>
    <property type="match status" value="1"/>
</dbReference>
<dbReference type="GO" id="GO:0005524">
    <property type="term" value="F:ATP binding"/>
    <property type="evidence" value="ECO:0007669"/>
    <property type="project" value="UniProtKB-KW"/>
</dbReference>
<keyword evidence="2" id="KW-0547">Nucleotide-binding</keyword>
<dbReference type="InterPro" id="IPR003593">
    <property type="entry name" value="AAA+_ATPase"/>
</dbReference>
<dbReference type="InterPro" id="IPR017911">
    <property type="entry name" value="MacB-like_ATP-bd"/>
</dbReference>
<evidence type="ECO:0000313" key="6">
    <source>
        <dbReference type="Proteomes" id="UP001499974"/>
    </source>
</evidence>
<accession>A0ABP8WXB3</accession>
<evidence type="ECO:0000256" key="3">
    <source>
        <dbReference type="ARBA" id="ARBA00022840"/>
    </source>
</evidence>
<gene>
    <name evidence="5" type="ORF">GCM10023349_07850</name>
</gene>
<reference evidence="6" key="1">
    <citation type="journal article" date="2019" name="Int. J. Syst. Evol. Microbiol.">
        <title>The Global Catalogue of Microorganisms (GCM) 10K type strain sequencing project: providing services to taxonomists for standard genome sequencing and annotation.</title>
        <authorList>
            <consortium name="The Broad Institute Genomics Platform"/>
            <consortium name="The Broad Institute Genome Sequencing Center for Infectious Disease"/>
            <person name="Wu L."/>
            <person name="Ma J."/>
        </authorList>
    </citation>
    <scope>NUCLEOTIDE SEQUENCE [LARGE SCALE GENOMIC DNA]</scope>
    <source>
        <strain evidence="6">JCM 18531</strain>
    </source>
</reference>
<feature type="domain" description="ABC transporter" evidence="4">
    <location>
        <begin position="8"/>
        <end position="227"/>
    </location>
</feature>
<name>A0ABP8WXB3_9ACTN</name>
<dbReference type="PROSITE" id="PS50893">
    <property type="entry name" value="ABC_TRANSPORTER_2"/>
    <property type="match status" value="1"/>
</dbReference>
<dbReference type="PANTHER" id="PTHR24220">
    <property type="entry name" value="IMPORT ATP-BINDING PROTEIN"/>
    <property type="match status" value="1"/>
</dbReference>
<keyword evidence="6" id="KW-1185">Reference proteome</keyword>
<dbReference type="InterPro" id="IPR015854">
    <property type="entry name" value="ABC_transpr_LolD-like"/>
</dbReference>
<proteinExistence type="predicted"/>
<evidence type="ECO:0000256" key="1">
    <source>
        <dbReference type="ARBA" id="ARBA00022448"/>
    </source>
</evidence>
<comment type="caution">
    <text evidence="5">The sequence shown here is derived from an EMBL/GenBank/DDBJ whole genome shotgun (WGS) entry which is preliminary data.</text>
</comment>
<dbReference type="SMART" id="SM00382">
    <property type="entry name" value="AAA"/>
    <property type="match status" value="1"/>
</dbReference>
<dbReference type="InterPro" id="IPR027417">
    <property type="entry name" value="P-loop_NTPase"/>
</dbReference>
<organism evidence="5 6">
    <name type="scientific">Nocardioides conyzicola</name>
    <dbReference type="NCBI Taxonomy" id="1651781"/>
    <lineage>
        <taxon>Bacteria</taxon>
        <taxon>Bacillati</taxon>
        <taxon>Actinomycetota</taxon>
        <taxon>Actinomycetes</taxon>
        <taxon>Propionibacteriales</taxon>
        <taxon>Nocardioidaceae</taxon>
        <taxon>Nocardioides</taxon>
    </lineage>
</organism>
<protein>
    <submittedName>
        <fullName evidence="5">ABC transporter ATP-binding protein</fullName>
    </submittedName>
</protein>
<dbReference type="InterPro" id="IPR003439">
    <property type="entry name" value="ABC_transporter-like_ATP-bd"/>
</dbReference>
<dbReference type="SUPFAM" id="SSF52540">
    <property type="entry name" value="P-loop containing nucleoside triphosphate hydrolases"/>
    <property type="match status" value="1"/>
</dbReference>
<evidence type="ECO:0000256" key="2">
    <source>
        <dbReference type="ARBA" id="ARBA00022741"/>
    </source>
</evidence>
<evidence type="ECO:0000313" key="5">
    <source>
        <dbReference type="EMBL" id="GAA4695099.1"/>
    </source>
</evidence>
<dbReference type="Proteomes" id="UP001499974">
    <property type="component" value="Unassembled WGS sequence"/>
</dbReference>
<evidence type="ECO:0000259" key="4">
    <source>
        <dbReference type="PROSITE" id="PS50893"/>
    </source>
</evidence>
<dbReference type="EMBL" id="BAABKM010000002">
    <property type="protein sequence ID" value="GAA4695099.1"/>
    <property type="molecule type" value="Genomic_DNA"/>
</dbReference>
<sequence>MRLGPAVLEARSLTVSYGETRAVDAVDLALRPGSRTAIMGPSGSGKSTLVHALAGVVRPDAGEVWFEDERLDQLSEAERSRRRLSRMGMVFQFGDLVPELTVVENVMLPLQVLGEKARPARARALEMLDALGVADLADRRTGTVSGGQVQRAAVARSLVHGPSVVLADEPTGALDSLTAEQVLDTMVAVTSAAGAALVVVTHDHVVASHLDDLVVVRDGRVAEAAVA</sequence>
<dbReference type="CDD" id="cd03255">
    <property type="entry name" value="ABC_MJ0796_LolCDE_FtsE"/>
    <property type="match status" value="1"/>
</dbReference>
<dbReference type="Pfam" id="PF00005">
    <property type="entry name" value="ABC_tran"/>
    <property type="match status" value="1"/>
</dbReference>
<dbReference type="PANTHER" id="PTHR24220:SF685">
    <property type="entry name" value="ABC TRANSPORTER RELATED"/>
    <property type="match status" value="1"/>
</dbReference>